<feature type="binding site" evidence="10">
    <location>
        <position position="266"/>
    </location>
    <ligand>
        <name>Na(+)</name>
        <dbReference type="ChEBI" id="CHEBI:29101"/>
        <note>structural</note>
    </ligand>
</feature>
<evidence type="ECO:0000313" key="11">
    <source>
        <dbReference type="EMBL" id="SCC78093.1"/>
    </source>
</evidence>
<keyword evidence="2 10" id="KW-1003">Cell membrane</keyword>
<keyword evidence="10" id="KW-0406">Ion transport</keyword>
<keyword evidence="6 10" id="KW-0407">Ion channel</keyword>
<dbReference type="GO" id="GO:0046872">
    <property type="term" value="F:metal ion binding"/>
    <property type="evidence" value="ECO:0007669"/>
    <property type="project" value="UniProtKB-KW"/>
</dbReference>
<dbReference type="RefSeq" id="WP_091846997.1">
    <property type="nucleotide sequence ID" value="NZ_FMBL01000001.1"/>
</dbReference>
<feature type="transmembrane region" description="Helical" evidence="10">
    <location>
        <begin position="42"/>
        <end position="65"/>
    </location>
</feature>
<dbReference type="AlphaFoldDB" id="A0A1C4GZJ6"/>
<feature type="transmembrane region" description="Helical" evidence="10">
    <location>
        <begin position="224"/>
        <end position="246"/>
    </location>
</feature>
<dbReference type="GO" id="GO:0062054">
    <property type="term" value="F:fluoride channel activity"/>
    <property type="evidence" value="ECO:0007669"/>
    <property type="project" value="UniProtKB-UniRule"/>
</dbReference>
<dbReference type="PANTHER" id="PTHR28259:SF1">
    <property type="entry name" value="FLUORIDE EXPORT PROTEIN 1-RELATED"/>
    <property type="match status" value="1"/>
</dbReference>
<sequence>MNRKIESAAVSSGAIILSLIAGGACGSLDRVVLSAFQSSNVLWPWITGVINLVGSFLLGCVTAYMSTLGPDTGVRKLVRLFLNTGLIGGFTTYSTFMLEVVKRLECGRTFIAFIYLFSCIIAGLVCAMVGFAAGKAMGQRRLHHPSQVKNSDETKAPHSTGLRSLMVMPAVFLILALVVVARNENCRRGEAVVALIAASLLGGLGAVARFGVDAWVNARIHLPFPCGTLVVNVTACLAMGFVSGWFGAHACTAIPLQYLLASGLLGGYSTFSTASVEGAKLFNDGHPWWALLYTGVMMLLSIAALFVGLVIQ</sequence>
<dbReference type="Proteomes" id="UP000242610">
    <property type="component" value="Unassembled WGS sequence"/>
</dbReference>
<accession>A0A1C4GZJ6</accession>
<name>A0A1C4GZJ6_9BIFI</name>
<feature type="binding site" evidence="10">
    <location>
        <position position="91"/>
    </location>
    <ligand>
        <name>Na(+)</name>
        <dbReference type="ChEBI" id="CHEBI:29101"/>
        <note>structural</note>
    </ligand>
</feature>
<dbReference type="OrthoDB" id="5148600at2"/>
<evidence type="ECO:0000256" key="5">
    <source>
        <dbReference type="ARBA" id="ARBA00023136"/>
    </source>
</evidence>
<dbReference type="PROSITE" id="PS51257">
    <property type="entry name" value="PROKAR_LIPOPROTEIN"/>
    <property type="match status" value="1"/>
</dbReference>
<reference evidence="12" key="1">
    <citation type="submission" date="2016-08" db="EMBL/GenBank/DDBJ databases">
        <authorList>
            <person name="Varghese N."/>
            <person name="Submissions Spin"/>
        </authorList>
    </citation>
    <scope>NUCLEOTIDE SEQUENCE [LARGE SCALE GENOMIC DNA]</scope>
    <source>
        <strain evidence="12">R-52791</strain>
    </source>
</reference>
<feature type="binding site" evidence="10">
    <location>
        <position position="269"/>
    </location>
    <ligand>
        <name>Na(+)</name>
        <dbReference type="ChEBI" id="CHEBI:29101"/>
        <note>structural</note>
    </ligand>
</feature>
<dbReference type="GO" id="GO:0005886">
    <property type="term" value="C:plasma membrane"/>
    <property type="evidence" value="ECO:0007669"/>
    <property type="project" value="UniProtKB-SubCell"/>
</dbReference>
<dbReference type="HAMAP" id="MF_00454">
    <property type="entry name" value="FluC"/>
    <property type="match status" value="2"/>
</dbReference>
<comment type="activity regulation">
    <text evidence="10">Na(+) is not transported, but it plays an essential structural role and its presence is essential for fluoride channel function.</text>
</comment>
<feature type="transmembrane region" description="Helical" evidence="10">
    <location>
        <begin position="161"/>
        <end position="180"/>
    </location>
</feature>
<evidence type="ECO:0000256" key="10">
    <source>
        <dbReference type="HAMAP-Rule" id="MF_00454"/>
    </source>
</evidence>
<evidence type="ECO:0000256" key="8">
    <source>
        <dbReference type="ARBA" id="ARBA00035585"/>
    </source>
</evidence>
<dbReference type="Pfam" id="PF02537">
    <property type="entry name" value="CRCB"/>
    <property type="match status" value="2"/>
</dbReference>
<comment type="catalytic activity">
    <reaction evidence="8">
        <text>fluoride(in) = fluoride(out)</text>
        <dbReference type="Rhea" id="RHEA:76159"/>
        <dbReference type="ChEBI" id="CHEBI:17051"/>
    </reaction>
    <physiologicalReaction direction="left-to-right" evidence="8">
        <dbReference type="Rhea" id="RHEA:76160"/>
    </physiologicalReaction>
</comment>
<keyword evidence="4 10" id="KW-1133">Transmembrane helix</keyword>
<evidence type="ECO:0000256" key="9">
    <source>
        <dbReference type="ARBA" id="ARBA00049940"/>
    </source>
</evidence>
<keyword evidence="10" id="KW-0479">Metal-binding</keyword>
<evidence type="ECO:0000256" key="4">
    <source>
        <dbReference type="ARBA" id="ARBA00022989"/>
    </source>
</evidence>
<feature type="binding site" evidence="10">
    <location>
        <position position="88"/>
    </location>
    <ligand>
        <name>Na(+)</name>
        <dbReference type="ChEBI" id="CHEBI:29101"/>
        <note>structural</note>
    </ligand>
</feature>
<comment type="subcellular location">
    <subcellularLocation>
        <location evidence="1 10">Cell membrane</location>
        <topology evidence="1 10">Multi-pass membrane protein</topology>
    </subcellularLocation>
</comment>
<proteinExistence type="inferred from homology"/>
<keyword evidence="5 10" id="KW-0472">Membrane</keyword>
<evidence type="ECO:0000313" key="12">
    <source>
        <dbReference type="Proteomes" id="UP000242610"/>
    </source>
</evidence>
<evidence type="ECO:0000256" key="1">
    <source>
        <dbReference type="ARBA" id="ARBA00004651"/>
    </source>
</evidence>
<dbReference type="PANTHER" id="PTHR28259">
    <property type="entry name" value="FLUORIDE EXPORT PROTEIN 1-RELATED"/>
    <property type="match status" value="1"/>
</dbReference>
<dbReference type="GO" id="GO:0140114">
    <property type="term" value="P:cellular detoxification of fluoride"/>
    <property type="evidence" value="ECO:0007669"/>
    <property type="project" value="UniProtKB-UniRule"/>
</dbReference>
<evidence type="ECO:0000256" key="3">
    <source>
        <dbReference type="ARBA" id="ARBA00022692"/>
    </source>
</evidence>
<gene>
    <name evidence="10" type="primary">fluC</name>
    <name evidence="10" type="synonym">crcB</name>
    <name evidence="11" type="ORF">GA0061077_0098</name>
</gene>
<feature type="transmembrane region" description="Helical" evidence="10">
    <location>
        <begin position="192"/>
        <end position="212"/>
    </location>
</feature>
<feature type="transmembrane region" description="Helical" evidence="10">
    <location>
        <begin position="288"/>
        <end position="311"/>
    </location>
</feature>
<feature type="transmembrane region" description="Helical" evidence="10">
    <location>
        <begin position="110"/>
        <end position="133"/>
    </location>
</feature>
<protein>
    <recommendedName>
        <fullName evidence="10">Fluoride-specific ion channel FluC</fullName>
    </recommendedName>
</protein>
<organism evidence="11 12">
    <name type="scientific">Bifidobacterium commune</name>
    <dbReference type="NCBI Taxonomy" id="1505727"/>
    <lineage>
        <taxon>Bacteria</taxon>
        <taxon>Bacillati</taxon>
        <taxon>Actinomycetota</taxon>
        <taxon>Actinomycetes</taxon>
        <taxon>Bifidobacteriales</taxon>
        <taxon>Bifidobacteriaceae</taxon>
        <taxon>Bifidobacterium</taxon>
    </lineage>
</organism>
<comment type="similarity">
    <text evidence="7 10">Belongs to the fluoride channel Fluc/FEX (TC 1.A.43) family.</text>
</comment>
<keyword evidence="12" id="KW-1185">Reference proteome</keyword>
<evidence type="ECO:0000256" key="2">
    <source>
        <dbReference type="ARBA" id="ARBA00022475"/>
    </source>
</evidence>
<evidence type="ECO:0000256" key="6">
    <source>
        <dbReference type="ARBA" id="ARBA00023303"/>
    </source>
</evidence>
<comment type="function">
    <text evidence="9 10">Fluoride-specific ion channel. Important for reducing fluoride concentration in the cell, thus reducing its toxicity.</text>
</comment>
<keyword evidence="10" id="KW-0915">Sodium</keyword>
<keyword evidence="10" id="KW-0813">Transport</keyword>
<dbReference type="EMBL" id="FMBL01000001">
    <property type="protein sequence ID" value="SCC78093.1"/>
    <property type="molecule type" value="Genomic_DNA"/>
</dbReference>
<evidence type="ECO:0000256" key="7">
    <source>
        <dbReference type="ARBA" id="ARBA00035120"/>
    </source>
</evidence>
<keyword evidence="3 10" id="KW-0812">Transmembrane</keyword>
<dbReference type="InterPro" id="IPR003691">
    <property type="entry name" value="FluC"/>
</dbReference>
<feature type="transmembrane region" description="Helical" evidence="10">
    <location>
        <begin position="77"/>
        <end position="98"/>
    </location>
</feature>